<sequence>MEIILVLAFIIGAAFIIVKEKKCTKGIDRSRDAL</sequence>
<reference evidence="1 2" key="1">
    <citation type="submission" date="2006-03" db="EMBL/GenBank/DDBJ databases">
        <authorList>
            <person name="Bartlett D.H."/>
            <person name="Valle G."/>
            <person name="Lauro F.M."/>
            <person name="Vezzi A."/>
            <person name="Simonato F."/>
            <person name="Eloe E."/>
            <person name="Vitulo N."/>
            <person name="Stratton T.K."/>
            <person name="D'angelo M."/>
            <person name="Ferriera S."/>
            <person name="Johnson J."/>
            <person name="Kravitz S."/>
            <person name="Beeson K."/>
            <person name="Sutton G."/>
            <person name="Rogers Y."/>
            <person name="Friedman R."/>
            <person name="Frazier M."/>
            <person name="Venter J.C."/>
        </authorList>
    </citation>
    <scope>NUCLEOTIDE SEQUENCE [LARGE SCALE GENOMIC DNA]</scope>
    <source>
        <strain evidence="1 2">3TCK</strain>
    </source>
</reference>
<dbReference type="AlphaFoldDB" id="Q1Z2U4"/>
<dbReference type="HOGENOM" id="CLU_3375169_0_0_6"/>
<proteinExistence type="predicted"/>
<dbReference type="EMBL" id="AAPH01000016">
    <property type="protein sequence ID" value="EAS42823.1"/>
    <property type="molecule type" value="Genomic_DNA"/>
</dbReference>
<name>Q1Z2U4_9GAMM</name>
<comment type="caution">
    <text evidence="1">The sequence shown here is derived from an EMBL/GenBank/DDBJ whole genome shotgun (WGS) entry which is preliminary data.</text>
</comment>
<evidence type="ECO:0000313" key="1">
    <source>
        <dbReference type="EMBL" id="EAS42823.1"/>
    </source>
</evidence>
<dbReference type="Proteomes" id="UP000003789">
    <property type="component" value="Unassembled WGS sequence"/>
</dbReference>
<evidence type="ECO:0000313" key="2">
    <source>
        <dbReference type="Proteomes" id="UP000003789"/>
    </source>
</evidence>
<accession>Q1Z2U4</accession>
<organism evidence="1 2">
    <name type="scientific">Photobacterium profundum 3TCK</name>
    <dbReference type="NCBI Taxonomy" id="314280"/>
    <lineage>
        <taxon>Bacteria</taxon>
        <taxon>Pseudomonadati</taxon>
        <taxon>Pseudomonadota</taxon>
        <taxon>Gammaproteobacteria</taxon>
        <taxon>Vibrionales</taxon>
        <taxon>Vibrionaceae</taxon>
        <taxon>Photobacterium</taxon>
    </lineage>
</organism>
<protein>
    <submittedName>
        <fullName evidence="1">Uncharacterized protein</fullName>
    </submittedName>
</protein>
<gene>
    <name evidence="1" type="ORF">P3TCK_08221</name>
</gene>